<dbReference type="AlphaFoldDB" id="G7JZW5"/>
<evidence type="ECO:0000313" key="12">
    <source>
        <dbReference type="EMBL" id="AES94419.2"/>
    </source>
</evidence>
<keyword evidence="9 11" id="KW-0408">Iron</keyword>
<comment type="subcellular location">
    <subcellularLocation>
        <location evidence="2">Membrane</location>
        <topology evidence="2">Single-pass membrane protein</topology>
    </subcellularLocation>
</comment>
<evidence type="ECO:0000256" key="8">
    <source>
        <dbReference type="ARBA" id="ARBA00023002"/>
    </source>
</evidence>
<dbReference type="InterPro" id="IPR001128">
    <property type="entry name" value="Cyt_P450"/>
</dbReference>
<dbReference type="GO" id="GO:0005506">
    <property type="term" value="F:iron ion binding"/>
    <property type="evidence" value="ECO:0007669"/>
    <property type="project" value="InterPro"/>
</dbReference>
<protein>
    <submittedName>
        <fullName evidence="12">Cytochrome P450 family Ent-kaurenoic acid oxidase</fullName>
    </submittedName>
    <submittedName>
        <fullName evidence="13">Putative beta-amyrin 11-oxidase</fullName>
        <ecNumber evidence="13">1.14.14.152</ecNumber>
    </submittedName>
</protein>
<evidence type="ECO:0000256" key="1">
    <source>
        <dbReference type="ARBA" id="ARBA00001971"/>
    </source>
</evidence>
<dbReference type="PaxDb" id="3880-AES94419"/>
<dbReference type="Gramene" id="rna28812">
    <property type="protein sequence ID" value="RHN53854.1"/>
    <property type="gene ID" value="gene28812"/>
</dbReference>
<sequence>MDPENYPNPKEFDPSRWENFKARVGQFLPFGYGSRYCPGSDLAKLEITIYLHHFLLNYRMERINPDCPITYLPIARPTDNLSCKNYKSNINHGIVLSLFLSMLLEFFA</sequence>
<evidence type="ECO:0000256" key="9">
    <source>
        <dbReference type="ARBA" id="ARBA00023004"/>
    </source>
</evidence>
<reference evidence="12 15" key="2">
    <citation type="journal article" date="2014" name="BMC Genomics">
        <title>An improved genome release (version Mt4.0) for the model legume Medicago truncatula.</title>
        <authorList>
            <person name="Tang H."/>
            <person name="Krishnakumar V."/>
            <person name="Bidwell S."/>
            <person name="Rosen B."/>
            <person name="Chan A."/>
            <person name="Zhou S."/>
            <person name="Gentzbittel L."/>
            <person name="Childs K.L."/>
            <person name="Yandell M."/>
            <person name="Gundlach H."/>
            <person name="Mayer K.F."/>
            <person name="Schwartz D.C."/>
            <person name="Town C.D."/>
        </authorList>
    </citation>
    <scope>GENOME REANNOTATION</scope>
    <source>
        <strain evidence="14 15">cv. Jemalong A17</strain>
    </source>
</reference>
<gene>
    <name evidence="14" type="primary">11438464</name>
    <name evidence="12" type="ordered locus">MTR_5g014230</name>
    <name evidence="13" type="ORF">MtrunA17_Chr5g0400391</name>
</gene>
<dbReference type="Gene3D" id="1.10.630.10">
    <property type="entry name" value="Cytochrome P450"/>
    <property type="match status" value="1"/>
</dbReference>
<evidence type="ECO:0000313" key="13">
    <source>
        <dbReference type="EMBL" id="RHN53854.1"/>
    </source>
</evidence>
<dbReference type="GO" id="GO:0102289">
    <property type="term" value="F:beta-amyrin 11-oxidase activity"/>
    <property type="evidence" value="ECO:0007669"/>
    <property type="project" value="UniProtKB-EC"/>
</dbReference>
<dbReference type="EC" id="1.14.14.152" evidence="13"/>
<reference evidence="13" key="4">
    <citation type="journal article" date="2018" name="Nat. Plants">
        <title>Whole-genome landscape of Medicago truncatula symbiotic genes.</title>
        <authorList>
            <person name="Pecrix Y."/>
            <person name="Gamas P."/>
            <person name="Carrere S."/>
        </authorList>
    </citation>
    <scope>NUCLEOTIDE SEQUENCE</scope>
    <source>
        <tissue evidence="13">Leaves</tissue>
    </source>
</reference>
<reference evidence="12 15" key="1">
    <citation type="journal article" date="2011" name="Nature">
        <title>The Medicago genome provides insight into the evolution of rhizobial symbioses.</title>
        <authorList>
            <person name="Young N.D."/>
            <person name="Debelle F."/>
            <person name="Oldroyd G.E."/>
            <person name="Geurts R."/>
            <person name="Cannon S.B."/>
            <person name="Udvardi M.K."/>
            <person name="Benedito V.A."/>
            <person name="Mayer K.F."/>
            <person name="Gouzy J."/>
            <person name="Schoof H."/>
            <person name="Van de Peer Y."/>
            <person name="Proost S."/>
            <person name="Cook D.R."/>
            <person name="Meyers B.C."/>
            <person name="Spannagl M."/>
            <person name="Cheung F."/>
            <person name="De Mita S."/>
            <person name="Krishnakumar V."/>
            <person name="Gundlach H."/>
            <person name="Zhou S."/>
            <person name="Mudge J."/>
            <person name="Bharti A.K."/>
            <person name="Murray J.D."/>
            <person name="Naoumkina M.A."/>
            <person name="Rosen B."/>
            <person name="Silverstein K.A."/>
            <person name="Tang H."/>
            <person name="Rombauts S."/>
            <person name="Zhao P.X."/>
            <person name="Zhou P."/>
            <person name="Barbe V."/>
            <person name="Bardou P."/>
            <person name="Bechner M."/>
            <person name="Bellec A."/>
            <person name="Berger A."/>
            <person name="Berges H."/>
            <person name="Bidwell S."/>
            <person name="Bisseling T."/>
            <person name="Choisne N."/>
            <person name="Couloux A."/>
            <person name="Denny R."/>
            <person name="Deshpande S."/>
            <person name="Dai X."/>
            <person name="Doyle J.J."/>
            <person name="Dudez A.M."/>
            <person name="Farmer A.D."/>
            <person name="Fouteau S."/>
            <person name="Franken C."/>
            <person name="Gibelin C."/>
            <person name="Gish J."/>
            <person name="Goldstein S."/>
            <person name="Gonzalez A.J."/>
            <person name="Green P.J."/>
            <person name="Hallab A."/>
            <person name="Hartog M."/>
            <person name="Hua A."/>
            <person name="Humphray S.J."/>
            <person name="Jeong D.H."/>
            <person name="Jing Y."/>
            <person name="Jocker A."/>
            <person name="Kenton S.M."/>
            <person name="Kim D.J."/>
            <person name="Klee K."/>
            <person name="Lai H."/>
            <person name="Lang C."/>
            <person name="Lin S."/>
            <person name="Macmil S.L."/>
            <person name="Magdelenat G."/>
            <person name="Matthews L."/>
            <person name="McCorrison J."/>
            <person name="Monaghan E.L."/>
            <person name="Mun J.H."/>
            <person name="Najar F.Z."/>
            <person name="Nicholson C."/>
            <person name="Noirot C."/>
            <person name="O'Bleness M."/>
            <person name="Paule C.R."/>
            <person name="Poulain J."/>
            <person name="Prion F."/>
            <person name="Qin B."/>
            <person name="Qu C."/>
            <person name="Retzel E.F."/>
            <person name="Riddle C."/>
            <person name="Sallet E."/>
            <person name="Samain S."/>
            <person name="Samson N."/>
            <person name="Sanders I."/>
            <person name="Saurat O."/>
            <person name="Scarpelli C."/>
            <person name="Schiex T."/>
            <person name="Segurens B."/>
            <person name="Severin A.J."/>
            <person name="Sherrier D.J."/>
            <person name="Shi R."/>
            <person name="Sims S."/>
            <person name="Singer S.R."/>
            <person name="Sinharoy S."/>
            <person name="Sterck L."/>
            <person name="Viollet A."/>
            <person name="Wang B.B."/>
            <person name="Wang K."/>
            <person name="Wang M."/>
            <person name="Wang X."/>
            <person name="Warfsmann J."/>
            <person name="Weissenbach J."/>
            <person name="White D.D."/>
            <person name="White J.D."/>
            <person name="Wiley G.B."/>
            <person name="Wincker P."/>
            <person name="Xing Y."/>
            <person name="Yang L."/>
            <person name="Yao Z."/>
            <person name="Ying F."/>
            <person name="Zhai J."/>
            <person name="Zhou L."/>
            <person name="Zuber A."/>
            <person name="Denarie J."/>
            <person name="Dixon R.A."/>
            <person name="May G.D."/>
            <person name="Schwartz D.C."/>
            <person name="Rogers J."/>
            <person name="Quetier F."/>
            <person name="Town C.D."/>
            <person name="Roe B.A."/>
        </authorList>
    </citation>
    <scope>NUCLEOTIDE SEQUENCE [LARGE SCALE GENOMIC DNA]</scope>
    <source>
        <strain evidence="12">A17</strain>
        <strain evidence="14 15">cv. Jemalong A17</strain>
    </source>
</reference>
<dbReference type="PANTHER" id="PTHR24286:SF199">
    <property type="entry name" value="CYTOCHROME P450 88D6"/>
    <property type="match status" value="1"/>
</dbReference>
<evidence type="ECO:0000313" key="14">
    <source>
        <dbReference type="EnsemblPlants" id="AES94419"/>
    </source>
</evidence>
<evidence type="ECO:0000256" key="2">
    <source>
        <dbReference type="ARBA" id="ARBA00004167"/>
    </source>
</evidence>
<evidence type="ECO:0000256" key="3">
    <source>
        <dbReference type="ARBA" id="ARBA00010617"/>
    </source>
</evidence>
<dbReference type="Pfam" id="PF00067">
    <property type="entry name" value="p450"/>
    <property type="match status" value="1"/>
</dbReference>
<dbReference type="eggNOG" id="KOG0157">
    <property type="taxonomic scope" value="Eukaryota"/>
</dbReference>
<keyword evidence="7" id="KW-1133">Transmembrane helix</keyword>
<keyword evidence="4 11" id="KW-0349">Heme</keyword>
<dbReference type="PRINTS" id="PR00359">
    <property type="entry name" value="BP450"/>
</dbReference>
<dbReference type="PANTHER" id="PTHR24286">
    <property type="entry name" value="CYTOCHROME P450 26"/>
    <property type="match status" value="1"/>
</dbReference>
<evidence type="ECO:0000256" key="6">
    <source>
        <dbReference type="ARBA" id="ARBA00022723"/>
    </source>
</evidence>
<reference evidence="14" key="3">
    <citation type="submission" date="2015-04" db="UniProtKB">
        <authorList>
            <consortium name="EnsemblPlants"/>
        </authorList>
    </citation>
    <scope>IDENTIFICATION</scope>
    <source>
        <strain evidence="14">cv. Jemalong A17</strain>
    </source>
</reference>
<dbReference type="InterPro" id="IPR002397">
    <property type="entry name" value="Cyt_P450_B"/>
</dbReference>
<proteinExistence type="inferred from homology"/>
<evidence type="ECO:0000256" key="4">
    <source>
        <dbReference type="ARBA" id="ARBA00022617"/>
    </source>
</evidence>
<organism evidence="12 15">
    <name type="scientific">Medicago truncatula</name>
    <name type="common">Barrel medic</name>
    <name type="synonym">Medicago tribuloides</name>
    <dbReference type="NCBI Taxonomy" id="3880"/>
    <lineage>
        <taxon>Eukaryota</taxon>
        <taxon>Viridiplantae</taxon>
        <taxon>Streptophyta</taxon>
        <taxon>Embryophyta</taxon>
        <taxon>Tracheophyta</taxon>
        <taxon>Spermatophyta</taxon>
        <taxon>Magnoliopsida</taxon>
        <taxon>eudicotyledons</taxon>
        <taxon>Gunneridae</taxon>
        <taxon>Pentapetalae</taxon>
        <taxon>rosids</taxon>
        <taxon>fabids</taxon>
        <taxon>Fabales</taxon>
        <taxon>Fabaceae</taxon>
        <taxon>Papilionoideae</taxon>
        <taxon>50 kb inversion clade</taxon>
        <taxon>NPAAA clade</taxon>
        <taxon>Hologalegina</taxon>
        <taxon>IRL clade</taxon>
        <taxon>Trifolieae</taxon>
        <taxon>Medicago</taxon>
    </lineage>
</organism>
<keyword evidence="15" id="KW-1185">Reference proteome</keyword>
<evidence type="ECO:0000256" key="11">
    <source>
        <dbReference type="RuleBase" id="RU000461"/>
    </source>
</evidence>
<keyword evidence="5" id="KW-0812">Transmembrane</keyword>
<dbReference type="EMBL" id="PSQE01000005">
    <property type="protein sequence ID" value="RHN53854.1"/>
    <property type="molecule type" value="Genomic_DNA"/>
</dbReference>
<dbReference type="GO" id="GO:0016020">
    <property type="term" value="C:membrane"/>
    <property type="evidence" value="ECO:0007669"/>
    <property type="project" value="UniProtKB-SubCell"/>
</dbReference>
<keyword evidence="11" id="KW-0503">Monooxygenase</keyword>
<evidence type="ECO:0000256" key="5">
    <source>
        <dbReference type="ARBA" id="ARBA00022692"/>
    </source>
</evidence>
<dbReference type="SUPFAM" id="SSF48264">
    <property type="entry name" value="Cytochrome P450"/>
    <property type="match status" value="1"/>
</dbReference>
<dbReference type="HOGENOM" id="CLU_001570_15_4_1"/>
<evidence type="ECO:0000313" key="15">
    <source>
        <dbReference type="Proteomes" id="UP000002051"/>
    </source>
</evidence>
<accession>G7JZW5</accession>
<keyword evidence="8 11" id="KW-0560">Oxidoreductase</keyword>
<dbReference type="Proteomes" id="UP000002051">
    <property type="component" value="Chromosome 5"/>
</dbReference>
<dbReference type="KEGG" id="mtr:11438464"/>
<dbReference type="OrthoDB" id="1470350at2759"/>
<accession>A0A0C3XBN4</accession>
<dbReference type="InterPro" id="IPR017972">
    <property type="entry name" value="Cyt_P450_CS"/>
</dbReference>
<evidence type="ECO:0000256" key="10">
    <source>
        <dbReference type="ARBA" id="ARBA00023136"/>
    </source>
</evidence>
<dbReference type="InterPro" id="IPR036396">
    <property type="entry name" value="Cyt_P450_sf"/>
</dbReference>
<dbReference type="Proteomes" id="UP000265566">
    <property type="component" value="Chromosome 5"/>
</dbReference>
<evidence type="ECO:0000256" key="7">
    <source>
        <dbReference type="ARBA" id="ARBA00022989"/>
    </source>
</evidence>
<dbReference type="PROSITE" id="PS00086">
    <property type="entry name" value="CYTOCHROME_P450"/>
    <property type="match status" value="1"/>
</dbReference>
<dbReference type="GO" id="GO:0020037">
    <property type="term" value="F:heme binding"/>
    <property type="evidence" value="ECO:0007669"/>
    <property type="project" value="InterPro"/>
</dbReference>
<comment type="cofactor">
    <cofactor evidence="1">
        <name>heme</name>
        <dbReference type="ChEBI" id="CHEBI:30413"/>
    </cofactor>
</comment>
<keyword evidence="10" id="KW-0472">Membrane</keyword>
<dbReference type="EMBL" id="CM001221">
    <property type="protein sequence ID" value="AES94419.2"/>
    <property type="molecule type" value="Genomic_DNA"/>
</dbReference>
<name>G7JZW5_MEDTR</name>
<comment type="similarity">
    <text evidence="3 11">Belongs to the cytochrome P450 family.</text>
</comment>
<dbReference type="EnsemblPlants" id="AES94419">
    <property type="protein sequence ID" value="AES94419"/>
    <property type="gene ID" value="MTR_5g014230"/>
</dbReference>
<keyword evidence="6 11" id="KW-0479">Metal-binding</keyword>